<proteinExistence type="predicted"/>
<organism evidence="1 2">
    <name type="scientific">Araneus ventricosus</name>
    <name type="common">Orbweaver spider</name>
    <name type="synonym">Epeira ventricosa</name>
    <dbReference type="NCBI Taxonomy" id="182803"/>
    <lineage>
        <taxon>Eukaryota</taxon>
        <taxon>Metazoa</taxon>
        <taxon>Ecdysozoa</taxon>
        <taxon>Arthropoda</taxon>
        <taxon>Chelicerata</taxon>
        <taxon>Arachnida</taxon>
        <taxon>Araneae</taxon>
        <taxon>Araneomorphae</taxon>
        <taxon>Entelegynae</taxon>
        <taxon>Araneoidea</taxon>
        <taxon>Araneidae</taxon>
        <taxon>Araneus</taxon>
    </lineage>
</organism>
<evidence type="ECO:0000313" key="2">
    <source>
        <dbReference type="Proteomes" id="UP000499080"/>
    </source>
</evidence>
<protein>
    <submittedName>
        <fullName evidence="1">Uncharacterized protein</fullName>
    </submittedName>
</protein>
<name>A0A4Y2C2L7_ARAVE</name>
<accession>A0A4Y2C2L7</accession>
<dbReference type="EMBL" id="BGPR01000142">
    <property type="protein sequence ID" value="GBL98720.1"/>
    <property type="molecule type" value="Genomic_DNA"/>
</dbReference>
<dbReference type="Proteomes" id="UP000499080">
    <property type="component" value="Unassembled WGS sequence"/>
</dbReference>
<dbReference type="AlphaFoldDB" id="A0A4Y2C2L7"/>
<keyword evidence="2" id="KW-1185">Reference proteome</keyword>
<sequence>MTHHRRWALKSNTFIIVPTWEERTCLLKLDLHDHFMPRKWHGSPPHHSNFQPIHLGRSFTIRSSLIANPSPRARVSATDVFQFHGPKLQMDFKHRWISKLLHILIGFSL</sequence>
<gene>
    <name evidence="1" type="ORF">AVEN_8622_1</name>
</gene>
<evidence type="ECO:0000313" key="1">
    <source>
        <dbReference type="EMBL" id="GBL98720.1"/>
    </source>
</evidence>
<reference evidence="1 2" key="1">
    <citation type="journal article" date="2019" name="Sci. Rep.">
        <title>Orb-weaving spider Araneus ventricosus genome elucidates the spidroin gene catalogue.</title>
        <authorList>
            <person name="Kono N."/>
            <person name="Nakamura H."/>
            <person name="Ohtoshi R."/>
            <person name="Moran D.A.P."/>
            <person name="Shinohara A."/>
            <person name="Yoshida Y."/>
            <person name="Fujiwara M."/>
            <person name="Mori M."/>
            <person name="Tomita M."/>
            <person name="Arakawa K."/>
        </authorList>
    </citation>
    <scope>NUCLEOTIDE SEQUENCE [LARGE SCALE GENOMIC DNA]</scope>
</reference>
<comment type="caution">
    <text evidence="1">The sequence shown here is derived from an EMBL/GenBank/DDBJ whole genome shotgun (WGS) entry which is preliminary data.</text>
</comment>